<keyword evidence="1" id="KW-0812">Transmembrane</keyword>
<sequence length="76" mass="8162">GVSNLLASLGHIGRRVVFGHTLNTQTLTKTDGQKKKVLSKFTILCWAAFVVILGCMCPLGHGLDTPAWLTSITPAR</sequence>
<dbReference type="AlphaFoldDB" id="K9IPZ9"/>
<keyword evidence="1" id="KW-0472">Membrane</keyword>
<feature type="transmembrane region" description="Helical" evidence="1">
    <location>
        <begin position="41"/>
        <end position="61"/>
    </location>
</feature>
<dbReference type="EMBL" id="GABZ01003180">
    <property type="protein sequence ID" value="JAA50345.1"/>
    <property type="molecule type" value="mRNA"/>
</dbReference>
<feature type="non-terminal residue" evidence="2">
    <location>
        <position position="1"/>
    </location>
</feature>
<name>K9IPZ9_DESRO</name>
<accession>K9IPZ9</accession>
<evidence type="ECO:0000256" key="1">
    <source>
        <dbReference type="SAM" id="Phobius"/>
    </source>
</evidence>
<protein>
    <submittedName>
        <fullName evidence="2">Uncharacterized protein</fullName>
    </submittedName>
</protein>
<keyword evidence="1" id="KW-1133">Transmembrane helix</keyword>
<evidence type="ECO:0000313" key="2">
    <source>
        <dbReference type="EMBL" id="JAA50345.1"/>
    </source>
</evidence>
<reference evidence="2" key="1">
    <citation type="submission" date="2012-11" db="EMBL/GenBank/DDBJ databases">
        <title>The Vampirome: Transcriptome and Proteome Analysis of the Submandibular and Accessory Glands of the Vampire Bat and Vector of Human Rabies, Desmodus rotundus.</title>
        <authorList>
            <person name="Francischetti I.M.B."/>
            <person name="Assumpcao T.C.F."/>
            <person name="Ma D."/>
            <person name="Vicente E.C."/>
            <person name="Ribeiro J.M.C."/>
        </authorList>
    </citation>
    <scope>NUCLEOTIDE SEQUENCE</scope>
    <source>
        <tissue evidence="2">Salivary gland</tissue>
    </source>
</reference>
<organism evidence="2">
    <name type="scientific">Desmodus rotundus</name>
    <name type="common">Vampire bat</name>
    <dbReference type="NCBI Taxonomy" id="9430"/>
    <lineage>
        <taxon>Eukaryota</taxon>
        <taxon>Metazoa</taxon>
        <taxon>Chordata</taxon>
        <taxon>Craniata</taxon>
        <taxon>Vertebrata</taxon>
        <taxon>Euteleostomi</taxon>
        <taxon>Mammalia</taxon>
        <taxon>Eutheria</taxon>
        <taxon>Laurasiatheria</taxon>
        <taxon>Chiroptera</taxon>
        <taxon>Yangochiroptera</taxon>
        <taxon>Phyllostomidae</taxon>
        <taxon>Desmodontinae</taxon>
        <taxon>Desmodus</taxon>
    </lineage>
</organism>
<proteinExistence type="evidence at transcript level"/>